<dbReference type="WBParaSite" id="EVEC_0000284701-mRNA-1">
    <property type="protein sequence ID" value="EVEC_0000284701-mRNA-1"/>
    <property type="gene ID" value="EVEC_0000284701"/>
</dbReference>
<protein>
    <submittedName>
        <fullName evidence="4">Ty3-gypsy retrotransposon protein</fullName>
    </submittedName>
</protein>
<dbReference type="AlphaFoldDB" id="A0A0N4UZ15"/>
<evidence type="ECO:0000256" key="1">
    <source>
        <dbReference type="SAM" id="MobiDB-lite"/>
    </source>
</evidence>
<organism evidence="4">
    <name type="scientific">Enterobius vermicularis</name>
    <name type="common">Human pinworm</name>
    <dbReference type="NCBI Taxonomy" id="51028"/>
    <lineage>
        <taxon>Eukaryota</taxon>
        <taxon>Metazoa</taxon>
        <taxon>Ecdysozoa</taxon>
        <taxon>Nematoda</taxon>
        <taxon>Chromadorea</taxon>
        <taxon>Rhabditida</taxon>
        <taxon>Spirurina</taxon>
        <taxon>Oxyuridomorpha</taxon>
        <taxon>Oxyuroidea</taxon>
        <taxon>Oxyuridae</taxon>
        <taxon>Enterobius</taxon>
    </lineage>
</organism>
<keyword evidence="3" id="KW-1185">Reference proteome</keyword>
<feature type="compositionally biased region" description="Polar residues" evidence="1">
    <location>
        <begin position="98"/>
        <end position="107"/>
    </location>
</feature>
<sequence>MSPQDKIDQILYDMENTMHDAAQRVEKFINQDKPSQRPHLTIRYSSSKLPLKETVTGYETLTIQPVKPINPEPQLISDQPVEFQAEDVHTQNRRTRSARTPNQSKTR</sequence>
<proteinExistence type="predicted"/>
<dbReference type="EMBL" id="UXUI01007401">
    <property type="protein sequence ID" value="VDD87412.1"/>
    <property type="molecule type" value="Genomic_DNA"/>
</dbReference>
<evidence type="ECO:0000313" key="3">
    <source>
        <dbReference type="Proteomes" id="UP000274131"/>
    </source>
</evidence>
<reference evidence="2 3" key="2">
    <citation type="submission" date="2018-10" db="EMBL/GenBank/DDBJ databases">
        <authorList>
            <consortium name="Pathogen Informatics"/>
        </authorList>
    </citation>
    <scope>NUCLEOTIDE SEQUENCE [LARGE SCALE GENOMIC DNA]</scope>
</reference>
<reference evidence="4" key="1">
    <citation type="submission" date="2017-02" db="UniProtKB">
        <authorList>
            <consortium name="WormBaseParasite"/>
        </authorList>
    </citation>
    <scope>IDENTIFICATION</scope>
</reference>
<gene>
    <name evidence="2" type="ORF">EVEC_LOCUS2555</name>
</gene>
<feature type="region of interest" description="Disordered" evidence="1">
    <location>
        <begin position="66"/>
        <end position="107"/>
    </location>
</feature>
<evidence type="ECO:0000313" key="2">
    <source>
        <dbReference type="EMBL" id="VDD87412.1"/>
    </source>
</evidence>
<evidence type="ECO:0000313" key="4">
    <source>
        <dbReference type="WBParaSite" id="EVEC_0000284701-mRNA-1"/>
    </source>
</evidence>
<name>A0A0N4UZ15_ENTVE</name>
<dbReference type="Proteomes" id="UP000274131">
    <property type="component" value="Unassembled WGS sequence"/>
</dbReference>
<accession>A0A0N4UZ15</accession>